<evidence type="ECO:0000313" key="11">
    <source>
        <dbReference type="Proteomes" id="UP000481288"/>
    </source>
</evidence>
<keyword evidence="6" id="KW-0539">Nucleus</keyword>
<feature type="region of interest" description="Disordered" evidence="8">
    <location>
        <begin position="348"/>
        <end position="413"/>
    </location>
</feature>
<dbReference type="InterPro" id="IPR013087">
    <property type="entry name" value="Znf_C2H2_type"/>
</dbReference>
<dbReference type="SMART" id="SM00355">
    <property type="entry name" value="ZnF_C2H2"/>
    <property type="match status" value="2"/>
</dbReference>
<evidence type="ECO:0000256" key="6">
    <source>
        <dbReference type="ARBA" id="ARBA00023242"/>
    </source>
</evidence>
<evidence type="ECO:0000313" key="10">
    <source>
        <dbReference type="EMBL" id="TVY56842.1"/>
    </source>
</evidence>
<comment type="subcellular location">
    <subcellularLocation>
        <location evidence="1">Nucleus</location>
    </subcellularLocation>
</comment>
<dbReference type="AlphaFoldDB" id="A0A7D8Z2X2"/>
<dbReference type="PROSITE" id="PS50157">
    <property type="entry name" value="ZINC_FINGER_C2H2_2"/>
    <property type="match status" value="1"/>
</dbReference>
<keyword evidence="2" id="KW-0479">Metal-binding</keyword>
<dbReference type="GO" id="GO:0005634">
    <property type="term" value="C:nucleus"/>
    <property type="evidence" value="ECO:0007669"/>
    <property type="project" value="UniProtKB-SubCell"/>
</dbReference>
<dbReference type="CDD" id="cd12148">
    <property type="entry name" value="fungal_TF_MHR"/>
    <property type="match status" value="1"/>
</dbReference>
<dbReference type="PROSITE" id="PS00028">
    <property type="entry name" value="ZINC_FINGER_C2H2_1"/>
    <property type="match status" value="2"/>
</dbReference>
<evidence type="ECO:0000256" key="2">
    <source>
        <dbReference type="ARBA" id="ARBA00022723"/>
    </source>
</evidence>
<comment type="caution">
    <text evidence="10">The sequence shown here is derived from an EMBL/GenBank/DDBJ whole genome shotgun (WGS) entry which is preliminary data.</text>
</comment>
<evidence type="ECO:0000256" key="5">
    <source>
        <dbReference type="ARBA" id="ARBA00022833"/>
    </source>
</evidence>
<dbReference type="Pfam" id="PF04082">
    <property type="entry name" value="Fungal_trans"/>
    <property type="match status" value="1"/>
</dbReference>
<protein>
    <submittedName>
        <fullName evidence="10">Zinc finger protein klf1</fullName>
    </submittedName>
</protein>
<dbReference type="Proteomes" id="UP000481288">
    <property type="component" value="Unassembled WGS sequence"/>
</dbReference>
<feature type="region of interest" description="Disordered" evidence="8">
    <location>
        <begin position="174"/>
        <end position="201"/>
    </location>
</feature>
<dbReference type="GO" id="GO:0006351">
    <property type="term" value="P:DNA-templated transcription"/>
    <property type="evidence" value="ECO:0007669"/>
    <property type="project" value="InterPro"/>
</dbReference>
<feature type="compositionally biased region" description="Low complexity" evidence="8">
    <location>
        <begin position="392"/>
        <end position="406"/>
    </location>
</feature>
<reference evidence="10 11" key="1">
    <citation type="submission" date="2018-05" db="EMBL/GenBank/DDBJ databases">
        <title>Whole genome sequencing for identification of molecular markers to develop diagnostic detection tools for the regulated plant pathogen Lachnellula willkommii.</title>
        <authorList>
            <person name="Giroux E."/>
            <person name="Bilodeau G."/>
        </authorList>
    </citation>
    <scope>NUCLEOTIDE SEQUENCE [LARGE SCALE GENOMIC DNA]</scope>
    <source>
        <strain evidence="10 11">CBS 625.97</strain>
    </source>
</reference>
<feature type="compositionally biased region" description="Polar residues" evidence="8">
    <location>
        <begin position="363"/>
        <end position="378"/>
    </location>
</feature>
<evidence type="ECO:0000259" key="9">
    <source>
        <dbReference type="PROSITE" id="PS50157"/>
    </source>
</evidence>
<keyword evidence="5" id="KW-0862">Zinc</keyword>
<dbReference type="InterPro" id="IPR007219">
    <property type="entry name" value="XnlR_reg_dom"/>
</dbReference>
<organism evidence="10 11">
    <name type="scientific">Lachnellula cervina</name>
    <dbReference type="NCBI Taxonomy" id="1316786"/>
    <lineage>
        <taxon>Eukaryota</taxon>
        <taxon>Fungi</taxon>
        <taxon>Dikarya</taxon>
        <taxon>Ascomycota</taxon>
        <taxon>Pezizomycotina</taxon>
        <taxon>Leotiomycetes</taxon>
        <taxon>Helotiales</taxon>
        <taxon>Lachnaceae</taxon>
        <taxon>Lachnellula</taxon>
    </lineage>
</organism>
<keyword evidence="3" id="KW-0677">Repeat</keyword>
<dbReference type="SUPFAM" id="SSF57667">
    <property type="entry name" value="beta-beta-alpha zinc fingers"/>
    <property type="match status" value="1"/>
</dbReference>
<sequence>MDNKQGDGTAHGQREASDISNPLAVRKSSRESRKQYICTYENCKKAFTRSDHLQRHRLNHGTGKACPRCSVHFNRPDLLERHLARHRQKDEEAGGYGLGVVETRKRMWRDADGNIVAKRPTLPNNNPGATSQQNIANSENEHQTDSNNAPAALQQDMARSENEHQTGSDNYVDMVQNQEPPLTPRSMGSYSSGNDQRQTSTRGAISENQWALDVAANCNGDDPEMCDFLTNSSWGAQQPQSLSDIAPNPFDDMFNPDTASSFNMPFTTMNNYNWLFDGSSLEAEMQIHAVTGPVQNQTYQPASSNLFYARNASSDFSSSQPNGPMVVQDMIPDISYCTPTQIGSFSNRSPAVRVQIASDRPSQRSNSAIETSTTASSCKHSRADESSPGKFSNQRSPRSYSQSSVSENEPPVRQEITHSDTTILDHFPTFSPNSRKTLPLIDEVTRNRVLDFIIHANPKTPEGAPISRGNTLLSLAAMQKYCDLFFSRFNVTYPLLHQPTFEPARVETLLMVSVLLLGATYSDKAEHRLAVCIHDVLRSQIFSNAAFQAQPDLWVLQTILLVECFGKSRAGQTQHDMAHLFHGLLIKLAYLCFLWDTQHAVLFSQSLCMSAFELRSSLPCNPASWEAGCAEDWHRNYSRETETWFLSVLKLYVNPGSGTLPPHLNDLSRLLMLHGLMSLSWDMKRRDQTALGFVGTSAQEKQNRLAESYDAWKADFDTYCMSMALSLKDNTAAKRDFTRFSTASVAIYHAAHIILNVEIIDLQIYAGASHIIGRPVTSGDYDRSRSIVEDWARKDELQAAAKAAWHAAHLLRDGVMNLDSFDVNEVFHYPWCLYLATLTCWAFHFSSKDDHDSGSYRSRDVVRHDGAGVSSQAEMSALISGMTSVAPDGLWKTVGKFSTGGLTATIARHLSTVRWAVVHEGLKILRGLVAEEAH</sequence>
<evidence type="ECO:0000256" key="7">
    <source>
        <dbReference type="PROSITE-ProRule" id="PRU00042"/>
    </source>
</evidence>
<feature type="compositionally biased region" description="Polar residues" evidence="8">
    <location>
        <begin position="122"/>
        <end position="138"/>
    </location>
</feature>
<dbReference type="Pfam" id="PF00096">
    <property type="entry name" value="zf-C2H2"/>
    <property type="match status" value="1"/>
</dbReference>
<evidence type="ECO:0000256" key="8">
    <source>
        <dbReference type="SAM" id="MobiDB-lite"/>
    </source>
</evidence>
<dbReference type="EMBL" id="QGMG01000129">
    <property type="protein sequence ID" value="TVY56842.1"/>
    <property type="molecule type" value="Genomic_DNA"/>
</dbReference>
<dbReference type="PANTHER" id="PTHR40626">
    <property type="entry name" value="MIP31509P"/>
    <property type="match status" value="1"/>
</dbReference>
<gene>
    <name evidence="10" type="primary">klf1_0</name>
    <name evidence="10" type="ORF">LCER1_G001190</name>
</gene>
<name>A0A7D8Z2X2_9HELO</name>
<dbReference type="InterPro" id="IPR051059">
    <property type="entry name" value="VerF-like"/>
</dbReference>
<feature type="region of interest" description="Disordered" evidence="8">
    <location>
        <begin position="115"/>
        <end position="147"/>
    </location>
</feature>
<dbReference type="GO" id="GO:0000785">
    <property type="term" value="C:chromatin"/>
    <property type="evidence" value="ECO:0007669"/>
    <property type="project" value="TreeGrafter"/>
</dbReference>
<feature type="domain" description="C2H2-type" evidence="9">
    <location>
        <begin position="36"/>
        <end position="65"/>
    </location>
</feature>
<evidence type="ECO:0000256" key="4">
    <source>
        <dbReference type="ARBA" id="ARBA00022771"/>
    </source>
</evidence>
<dbReference type="Gene3D" id="3.30.160.60">
    <property type="entry name" value="Classic Zinc Finger"/>
    <property type="match status" value="1"/>
</dbReference>
<keyword evidence="4 7" id="KW-0863">Zinc-finger</keyword>
<evidence type="ECO:0000256" key="1">
    <source>
        <dbReference type="ARBA" id="ARBA00004123"/>
    </source>
</evidence>
<dbReference type="FunFam" id="3.30.160.60:FF:000072">
    <property type="entry name" value="zinc finger protein 143 isoform X1"/>
    <property type="match status" value="1"/>
</dbReference>
<dbReference type="PANTHER" id="PTHR40626:SF18">
    <property type="entry name" value="NICOTINATE CATABOLISM CLUSTER-SPECIFIC TRANSCRIPTION FACTOR"/>
    <property type="match status" value="1"/>
</dbReference>
<dbReference type="GO" id="GO:0008270">
    <property type="term" value="F:zinc ion binding"/>
    <property type="evidence" value="ECO:0007669"/>
    <property type="project" value="UniProtKB-KW"/>
</dbReference>
<dbReference type="GO" id="GO:0000978">
    <property type="term" value="F:RNA polymerase II cis-regulatory region sequence-specific DNA binding"/>
    <property type="evidence" value="ECO:0007669"/>
    <property type="project" value="InterPro"/>
</dbReference>
<dbReference type="InterPro" id="IPR036236">
    <property type="entry name" value="Znf_C2H2_sf"/>
</dbReference>
<dbReference type="GO" id="GO:0000981">
    <property type="term" value="F:DNA-binding transcription factor activity, RNA polymerase II-specific"/>
    <property type="evidence" value="ECO:0007669"/>
    <property type="project" value="InterPro"/>
</dbReference>
<evidence type="ECO:0000256" key="3">
    <source>
        <dbReference type="ARBA" id="ARBA00022737"/>
    </source>
</evidence>
<feature type="region of interest" description="Disordered" evidence="8">
    <location>
        <begin position="1"/>
        <end position="31"/>
    </location>
</feature>
<accession>A0A7D8Z2X2</accession>
<keyword evidence="11" id="KW-1185">Reference proteome</keyword>
<proteinExistence type="predicted"/>
<dbReference type="OrthoDB" id="1405595at2759"/>